<dbReference type="RefSeq" id="WP_007406322.1">
    <property type="nucleotide sequence ID" value="NZ_JACHNX010000023.1"/>
</dbReference>
<dbReference type="Pfam" id="PF01699">
    <property type="entry name" value="Na_Ca_ex"/>
    <property type="match status" value="1"/>
</dbReference>
<dbReference type="Proteomes" id="UP000584663">
    <property type="component" value="Unassembled WGS sequence"/>
</dbReference>
<dbReference type="EMBL" id="JACHNX010000023">
    <property type="protein sequence ID" value="MBB4611274.1"/>
    <property type="molecule type" value="Genomic_DNA"/>
</dbReference>
<organism evidence="7 8">
    <name type="scientific">Sphingomonas yabuuchiae</name>
    <dbReference type="NCBI Taxonomy" id="172044"/>
    <lineage>
        <taxon>Bacteria</taxon>
        <taxon>Pseudomonadati</taxon>
        <taxon>Pseudomonadota</taxon>
        <taxon>Alphaproteobacteria</taxon>
        <taxon>Sphingomonadales</taxon>
        <taxon>Sphingomonadaceae</taxon>
        <taxon>Sphingomonas</taxon>
    </lineage>
</organism>
<feature type="transmembrane region" description="Helical" evidence="5">
    <location>
        <begin position="179"/>
        <end position="196"/>
    </location>
</feature>
<evidence type="ECO:0000259" key="6">
    <source>
        <dbReference type="Pfam" id="PF01699"/>
    </source>
</evidence>
<gene>
    <name evidence="7" type="ORF">GGQ89_003520</name>
</gene>
<keyword evidence="3 5" id="KW-1133">Transmembrane helix</keyword>
<dbReference type="Gene3D" id="1.20.1420.30">
    <property type="entry name" value="NCX, central ion-binding region"/>
    <property type="match status" value="1"/>
</dbReference>
<feature type="transmembrane region" description="Helical" evidence="5">
    <location>
        <begin position="363"/>
        <end position="381"/>
    </location>
</feature>
<evidence type="ECO:0000256" key="1">
    <source>
        <dbReference type="ARBA" id="ARBA00004141"/>
    </source>
</evidence>
<keyword evidence="8" id="KW-1185">Reference proteome</keyword>
<feature type="transmembrane region" description="Helical" evidence="5">
    <location>
        <begin position="228"/>
        <end position="246"/>
    </location>
</feature>
<feature type="transmembrane region" description="Helical" evidence="5">
    <location>
        <begin position="266"/>
        <end position="288"/>
    </location>
</feature>
<dbReference type="InterPro" id="IPR004837">
    <property type="entry name" value="NaCa_Exmemb"/>
</dbReference>
<comment type="caution">
    <text evidence="7">The sequence shown here is derived from an EMBL/GenBank/DDBJ whole genome shotgun (WGS) entry which is preliminary data.</text>
</comment>
<accession>A0ABR6KE15</accession>
<sequence length="433" mass="46978">MNREMTAPETKAQSEQPAIFRKFLFWLAVATAATVPALVLRYTGARPDPVIDAAIFGVAILAAGFMLSWGAESAEGQISSGLILAAVALITVLPEYAVDLYYAWRAGQDPGSNYVHYAAANMTGANRLLVGIGWPLLVLLNWIRTRDRAIGLAPVNGTEIAFLLLPTIYAFVILLRDRISIFDAAVLIAMFGLYVWRVSRLPEVEDQDEDDEPGLAAAIEQLPAGRQWALMGALTVVAATVIFLSAEPFAEAMVDSGRVLGIDEFLLIQWLAPLASEAPAVTVAVLFVLSMRPAAGLTMMISDKINQWTLLVGMLPLAMSVGAGALTALPLDSRQHEEFFLTAAQSLFGIALLLRLRLGLAGAASLALLFTVQVTLAFTFRDDQARTIQTLTWLAWAYIVLAALIVAVNLDRLKLLKTGFFGKRRSPIPRRLQ</sequence>
<feature type="transmembrane region" description="Helical" evidence="5">
    <location>
        <begin position="150"/>
        <end position="173"/>
    </location>
</feature>
<feature type="transmembrane region" description="Helical" evidence="5">
    <location>
        <begin position="124"/>
        <end position="143"/>
    </location>
</feature>
<feature type="transmembrane region" description="Helical" evidence="5">
    <location>
        <begin position="308"/>
        <end position="327"/>
    </location>
</feature>
<feature type="transmembrane region" description="Helical" evidence="5">
    <location>
        <begin position="82"/>
        <end position="104"/>
    </location>
</feature>
<evidence type="ECO:0000313" key="8">
    <source>
        <dbReference type="Proteomes" id="UP000584663"/>
    </source>
</evidence>
<dbReference type="InterPro" id="IPR044880">
    <property type="entry name" value="NCX_ion-bd_dom_sf"/>
</dbReference>
<evidence type="ECO:0000256" key="3">
    <source>
        <dbReference type="ARBA" id="ARBA00022989"/>
    </source>
</evidence>
<evidence type="ECO:0000313" key="7">
    <source>
        <dbReference type="EMBL" id="MBB4611274.1"/>
    </source>
</evidence>
<evidence type="ECO:0000256" key="2">
    <source>
        <dbReference type="ARBA" id="ARBA00022692"/>
    </source>
</evidence>
<name>A0ABR6KE15_9SPHN</name>
<feature type="transmembrane region" description="Helical" evidence="5">
    <location>
        <begin position="50"/>
        <end position="70"/>
    </location>
</feature>
<reference evidence="7 8" key="1">
    <citation type="submission" date="2020-08" db="EMBL/GenBank/DDBJ databases">
        <title>Genomic Encyclopedia of Type Strains, Phase IV (KMG-IV): sequencing the most valuable type-strain genomes for metagenomic binning, comparative biology and taxonomic classification.</title>
        <authorList>
            <person name="Goeker M."/>
        </authorList>
    </citation>
    <scope>NUCLEOTIDE SEQUENCE [LARGE SCALE GENOMIC DNA]</scope>
    <source>
        <strain evidence="7 8">DSM 14562</strain>
    </source>
</reference>
<protein>
    <submittedName>
        <fullName evidence="7">Cation:H+ antiporter</fullName>
    </submittedName>
</protein>
<comment type="subcellular location">
    <subcellularLocation>
        <location evidence="1">Membrane</location>
        <topology evidence="1">Multi-pass membrane protein</topology>
    </subcellularLocation>
</comment>
<evidence type="ECO:0000256" key="5">
    <source>
        <dbReference type="SAM" id="Phobius"/>
    </source>
</evidence>
<keyword evidence="2 5" id="KW-0812">Transmembrane</keyword>
<evidence type="ECO:0000256" key="4">
    <source>
        <dbReference type="ARBA" id="ARBA00023136"/>
    </source>
</evidence>
<feature type="transmembrane region" description="Helical" evidence="5">
    <location>
        <begin position="23"/>
        <end position="44"/>
    </location>
</feature>
<feature type="domain" description="Sodium/calcium exchanger membrane region" evidence="6">
    <location>
        <begin position="55"/>
        <end position="197"/>
    </location>
</feature>
<keyword evidence="4 5" id="KW-0472">Membrane</keyword>
<feature type="transmembrane region" description="Helical" evidence="5">
    <location>
        <begin position="393"/>
        <end position="410"/>
    </location>
</feature>
<proteinExistence type="predicted"/>